<name>A0A8G2BY13_9BACT</name>
<organism evidence="1 2">
    <name type="scientific">Parabacteroides chinchillae</name>
    <dbReference type="NCBI Taxonomy" id="871327"/>
    <lineage>
        <taxon>Bacteria</taxon>
        <taxon>Pseudomonadati</taxon>
        <taxon>Bacteroidota</taxon>
        <taxon>Bacteroidia</taxon>
        <taxon>Bacteroidales</taxon>
        <taxon>Tannerellaceae</taxon>
        <taxon>Parabacteroides</taxon>
    </lineage>
</organism>
<gene>
    <name evidence="1" type="ORF">SAMN05444001_11627</name>
</gene>
<sequence length="48" mass="5377">MVSESRITQIQTLDMSPTLSPSSGLIPKLQNDLILILYYFTAVSKSYL</sequence>
<keyword evidence="2" id="KW-1185">Reference proteome</keyword>
<dbReference type="Proteomes" id="UP000236725">
    <property type="component" value="Unassembled WGS sequence"/>
</dbReference>
<dbReference type="AlphaFoldDB" id="A0A8G2BY13"/>
<evidence type="ECO:0000313" key="2">
    <source>
        <dbReference type="Proteomes" id="UP000236725"/>
    </source>
</evidence>
<accession>A0A8G2BY13</accession>
<dbReference type="EMBL" id="FNVS01000016">
    <property type="protein sequence ID" value="SEG13264.1"/>
    <property type="molecule type" value="Genomic_DNA"/>
</dbReference>
<comment type="caution">
    <text evidence="1">The sequence shown here is derived from an EMBL/GenBank/DDBJ whole genome shotgun (WGS) entry which is preliminary data.</text>
</comment>
<reference evidence="1 2" key="1">
    <citation type="submission" date="2016-10" db="EMBL/GenBank/DDBJ databases">
        <authorList>
            <person name="Varghese N."/>
            <person name="Submissions S."/>
        </authorList>
    </citation>
    <scope>NUCLEOTIDE SEQUENCE [LARGE SCALE GENOMIC DNA]</scope>
    <source>
        <strain evidence="1 2">DSM 29073</strain>
    </source>
</reference>
<protein>
    <submittedName>
        <fullName evidence="1">Uncharacterized protein</fullName>
    </submittedName>
</protein>
<proteinExistence type="predicted"/>
<evidence type="ECO:0000313" key="1">
    <source>
        <dbReference type="EMBL" id="SEG13264.1"/>
    </source>
</evidence>